<evidence type="ECO:0000259" key="1">
    <source>
        <dbReference type="PROSITE" id="PS50883"/>
    </source>
</evidence>
<dbReference type="InterPro" id="IPR035919">
    <property type="entry name" value="EAL_sf"/>
</dbReference>
<name>T1BNJ2_9ZZZZ</name>
<gene>
    <name evidence="2" type="ORF">B1B_04491</name>
</gene>
<organism evidence="2">
    <name type="scientific">mine drainage metagenome</name>
    <dbReference type="NCBI Taxonomy" id="410659"/>
    <lineage>
        <taxon>unclassified sequences</taxon>
        <taxon>metagenomes</taxon>
        <taxon>ecological metagenomes</taxon>
    </lineage>
</organism>
<dbReference type="PANTHER" id="PTHR33121:SF70">
    <property type="entry name" value="SIGNALING PROTEIN YKOW"/>
    <property type="match status" value="1"/>
</dbReference>
<feature type="non-terminal residue" evidence="2">
    <location>
        <position position="1"/>
    </location>
</feature>
<dbReference type="CDD" id="cd01948">
    <property type="entry name" value="EAL"/>
    <property type="match status" value="1"/>
</dbReference>
<dbReference type="InterPro" id="IPR050706">
    <property type="entry name" value="Cyclic-di-GMP_PDE-like"/>
</dbReference>
<dbReference type="EMBL" id="AUZY01002808">
    <property type="protein sequence ID" value="EQD71382.1"/>
    <property type="molecule type" value="Genomic_DNA"/>
</dbReference>
<dbReference type="Pfam" id="PF00563">
    <property type="entry name" value="EAL"/>
    <property type="match status" value="1"/>
</dbReference>
<proteinExistence type="predicted"/>
<comment type="caution">
    <text evidence="2">The sequence shown here is derived from an EMBL/GenBank/DDBJ whole genome shotgun (WGS) entry which is preliminary data.</text>
</comment>
<accession>T1BNJ2</accession>
<dbReference type="PROSITE" id="PS50883">
    <property type="entry name" value="EAL"/>
    <property type="match status" value="1"/>
</dbReference>
<dbReference type="Gene3D" id="3.20.20.450">
    <property type="entry name" value="EAL domain"/>
    <property type="match status" value="1"/>
</dbReference>
<evidence type="ECO:0000313" key="2">
    <source>
        <dbReference type="EMBL" id="EQD71382.1"/>
    </source>
</evidence>
<dbReference type="AlphaFoldDB" id="T1BNJ2"/>
<dbReference type="PANTHER" id="PTHR33121">
    <property type="entry name" value="CYCLIC DI-GMP PHOSPHODIESTERASE PDEF"/>
    <property type="match status" value="1"/>
</dbReference>
<dbReference type="GO" id="GO:0071111">
    <property type="term" value="F:cyclic-guanylate-specific phosphodiesterase activity"/>
    <property type="evidence" value="ECO:0007669"/>
    <property type="project" value="InterPro"/>
</dbReference>
<dbReference type="SUPFAM" id="SSF141868">
    <property type="entry name" value="EAL domain-like"/>
    <property type="match status" value="1"/>
</dbReference>
<protein>
    <submittedName>
        <fullName evidence="2">Diguanylate cyclase/phosphodiesterase with PAS/PAC and GAF sensor(S)</fullName>
    </submittedName>
</protein>
<dbReference type="SMART" id="SM00052">
    <property type="entry name" value="EAL"/>
    <property type="match status" value="1"/>
</dbReference>
<sequence length="137" mass="14521">CAELTESAFVATDDYDAYRVLAALRETGIEVAIDDLGTGYSSLAYLKHLPVDVVKIDRGFVAGLGVDRADALIVEAVIHVAHGLGLRVVAEGVETESQLEAVRALGCDAAQGYLLARPVRGEDLPSAIERACRVVAR</sequence>
<reference evidence="2" key="1">
    <citation type="submission" date="2013-08" db="EMBL/GenBank/DDBJ databases">
        <authorList>
            <person name="Mendez C."/>
            <person name="Richter M."/>
            <person name="Ferrer M."/>
            <person name="Sanchez J."/>
        </authorList>
    </citation>
    <scope>NUCLEOTIDE SEQUENCE</scope>
</reference>
<dbReference type="InterPro" id="IPR001633">
    <property type="entry name" value="EAL_dom"/>
</dbReference>
<reference evidence="2" key="2">
    <citation type="journal article" date="2014" name="ISME J.">
        <title>Microbial stratification in low pH oxic and suboxic macroscopic growths along an acid mine drainage.</title>
        <authorList>
            <person name="Mendez-Garcia C."/>
            <person name="Mesa V."/>
            <person name="Sprenger R.R."/>
            <person name="Richter M."/>
            <person name="Diez M.S."/>
            <person name="Solano J."/>
            <person name="Bargiela R."/>
            <person name="Golyshina O.V."/>
            <person name="Manteca A."/>
            <person name="Ramos J.L."/>
            <person name="Gallego J.R."/>
            <person name="Llorente I."/>
            <person name="Martins Dos Santos V.A."/>
            <person name="Jensen O.N."/>
            <person name="Pelaez A.I."/>
            <person name="Sanchez J."/>
            <person name="Ferrer M."/>
        </authorList>
    </citation>
    <scope>NUCLEOTIDE SEQUENCE</scope>
</reference>
<feature type="domain" description="EAL" evidence="1">
    <location>
        <begin position="1"/>
        <end position="132"/>
    </location>
</feature>